<dbReference type="Proteomes" id="UP000326757">
    <property type="component" value="Unassembled WGS sequence"/>
</dbReference>
<accession>A0A5N6KFR9</accession>
<dbReference type="AlphaFoldDB" id="A0A5N6KFR9"/>
<keyword evidence="2" id="KW-1185">Reference proteome</keyword>
<dbReference type="EMBL" id="VIGI01000003">
    <property type="protein sequence ID" value="KAB8302537.1"/>
    <property type="molecule type" value="Genomic_DNA"/>
</dbReference>
<proteinExistence type="predicted"/>
<evidence type="ECO:0000313" key="2">
    <source>
        <dbReference type="Proteomes" id="UP000326757"/>
    </source>
</evidence>
<reference evidence="1 2" key="1">
    <citation type="submission" date="2019-06" db="EMBL/GenBank/DDBJ databases">
        <title>Genome Sequence of the Brown Rot Fungal Pathogen Monilinia laxa.</title>
        <authorList>
            <person name="De Miccolis Angelini R.M."/>
            <person name="Landi L."/>
            <person name="Abate D."/>
            <person name="Pollastro S."/>
            <person name="Romanazzi G."/>
            <person name="Faretra F."/>
        </authorList>
    </citation>
    <scope>NUCLEOTIDE SEQUENCE [LARGE SCALE GENOMIC DNA]</scope>
    <source>
        <strain evidence="1 2">Mlax316</strain>
    </source>
</reference>
<gene>
    <name evidence="1" type="ORF">EYC80_005926</name>
</gene>
<protein>
    <submittedName>
        <fullName evidence="1">Uncharacterized protein</fullName>
    </submittedName>
</protein>
<sequence>MTRQRIHLDYEKKVATCTNAYIIYAHAHYKLVQYVTRVSKLDIVLYAAPICDFAFRKKYRGVATRKSFPAHLNSWGYNFAVDNKTKPESQYKVKFKRKQKEKK</sequence>
<organism evidence="1 2">
    <name type="scientific">Monilinia laxa</name>
    <name type="common">Brown rot fungus</name>
    <name type="synonym">Sclerotinia laxa</name>
    <dbReference type="NCBI Taxonomy" id="61186"/>
    <lineage>
        <taxon>Eukaryota</taxon>
        <taxon>Fungi</taxon>
        <taxon>Dikarya</taxon>
        <taxon>Ascomycota</taxon>
        <taxon>Pezizomycotina</taxon>
        <taxon>Leotiomycetes</taxon>
        <taxon>Helotiales</taxon>
        <taxon>Sclerotiniaceae</taxon>
        <taxon>Monilinia</taxon>
    </lineage>
</organism>
<name>A0A5N6KFR9_MONLA</name>
<evidence type="ECO:0000313" key="1">
    <source>
        <dbReference type="EMBL" id="KAB8302537.1"/>
    </source>
</evidence>
<comment type="caution">
    <text evidence="1">The sequence shown here is derived from an EMBL/GenBank/DDBJ whole genome shotgun (WGS) entry which is preliminary data.</text>
</comment>